<name>A0AA88PBK7_TACVA</name>
<keyword evidence="3" id="KW-1185">Reference proteome</keyword>
<reference evidence="2" key="1">
    <citation type="submission" date="2023-08" db="EMBL/GenBank/DDBJ databases">
        <title>Pelteobagrus vachellii genome.</title>
        <authorList>
            <person name="Liu H."/>
        </authorList>
    </citation>
    <scope>NUCLEOTIDE SEQUENCE</scope>
    <source>
        <strain evidence="2">PRFRI_2022a</strain>
        <tissue evidence="2">Muscle</tissue>
    </source>
</reference>
<gene>
    <name evidence="2" type="ORF">Q7C36_001355</name>
</gene>
<dbReference type="AlphaFoldDB" id="A0AA88PBK7"/>
<protein>
    <submittedName>
        <fullName evidence="2">Uncharacterized protein</fullName>
    </submittedName>
</protein>
<accession>A0AA88PBK7</accession>
<evidence type="ECO:0000256" key="1">
    <source>
        <dbReference type="SAM" id="Coils"/>
    </source>
</evidence>
<evidence type="ECO:0000313" key="3">
    <source>
        <dbReference type="Proteomes" id="UP001187315"/>
    </source>
</evidence>
<feature type="coiled-coil region" evidence="1">
    <location>
        <begin position="5"/>
        <end position="90"/>
    </location>
</feature>
<comment type="caution">
    <text evidence="2">The sequence shown here is derived from an EMBL/GenBank/DDBJ whole genome shotgun (WGS) entry which is preliminary data.</text>
</comment>
<feature type="coiled-coil region" evidence="1">
    <location>
        <begin position="131"/>
        <end position="205"/>
    </location>
</feature>
<dbReference type="Proteomes" id="UP001187315">
    <property type="component" value="Unassembled WGS sequence"/>
</dbReference>
<keyword evidence="1" id="KW-0175">Coiled coil</keyword>
<organism evidence="2 3">
    <name type="scientific">Tachysurus vachellii</name>
    <name type="common">Darkbarbel catfish</name>
    <name type="synonym">Pelteobagrus vachellii</name>
    <dbReference type="NCBI Taxonomy" id="175792"/>
    <lineage>
        <taxon>Eukaryota</taxon>
        <taxon>Metazoa</taxon>
        <taxon>Chordata</taxon>
        <taxon>Craniata</taxon>
        <taxon>Vertebrata</taxon>
        <taxon>Euteleostomi</taxon>
        <taxon>Actinopterygii</taxon>
        <taxon>Neopterygii</taxon>
        <taxon>Teleostei</taxon>
        <taxon>Ostariophysi</taxon>
        <taxon>Siluriformes</taxon>
        <taxon>Bagridae</taxon>
        <taxon>Tachysurus</taxon>
    </lineage>
</organism>
<dbReference type="EMBL" id="JAVHJS010000001">
    <property type="protein sequence ID" value="KAK2869484.1"/>
    <property type="molecule type" value="Genomic_DNA"/>
</dbReference>
<evidence type="ECO:0000313" key="2">
    <source>
        <dbReference type="EMBL" id="KAK2869484.1"/>
    </source>
</evidence>
<sequence>MKEFKKMIQTDMEKEREKMRRYKEMIKRVKEKEDMKEFETVIQRERKEMKEHMEKLKETQRALEKERALIEEERKKMEEERIKEKKWMAQCIEEEEAEKLEMKREMWWMRTERNQEKQQLKVYQQRDGLRMKEMEQLKIELNENLDVHKEKIENQLRERELRMEKWEKQKSSDQELGLKAASLKLQEETRIRKEAERKSKKLARNMSSQYLELEGKILTVVKYFGEAMEDMEGCTSKRLKDVEYRVKQMLEMLKQDSGVTVNNMMDESTSEQRNEKWKKWGFIKRCFKK</sequence>
<proteinExistence type="predicted"/>